<dbReference type="InterPro" id="IPR023974">
    <property type="entry name" value="HxsD"/>
</dbReference>
<organism evidence="1 2">
    <name type="scientific">Sorangium cellulosum</name>
    <name type="common">Polyangium cellulosum</name>
    <dbReference type="NCBI Taxonomy" id="56"/>
    <lineage>
        <taxon>Bacteria</taxon>
        <taxon>Pseudomonadati</taxon>
        <taxon>Myxococcota</taxon>
        <taxon>Polyangia</taxon>
        <taxon>Polyangiales</taxon>
        <taxon>Polyangiaceae</taxon>
        <taxon>Sorangium</taxon>
    </lineage>
</organism>
<dbReference type="NCBIfam" id="TIGR03976">
    <property type="entry name" value="chp_LLNDYxLRE"/>
    <property type="match status" value="1"/>
</dbReference>
<evidence type="ECO:0000313" key="2">
    <source>
        <dbReference type="Proteomes" id="UP000075260"/>
    </source>
</evidence>
<name>A0A150QLH9_SORCE</name>
<dbReference type="OrthoDB" id="6893091at2"/>
<protein>
    <recommendedName>
        <fullName evidence="3">His-Xaa-Ser system protein HxsD</fullName>
    </recommendedName>
</protein>
<comment type="caution">
    <text evidence="1">The sequence shown here is derived from an EMBL/GenBank/DDBJ whole genome shotgun (WGS) entry which is preliminary data.</text>
</comment>
<reference evidence="1 2" key="1">
    <citation type="submission" date="2014-02" db="EMBL/GenBank/DDBJ databases">
        <title>The small core and large imbalanced accessory genome model reveals a collaborative survival strategy of Sorangium cellulosum strains in nature.</title>
        <authorList>
            <person name="Han K."/>
            <person name="Peng R."/>
            <person name="Blom J."/>
            <person name="Li Y.-Z."/>
        </authorList>
    </citation>
    <scope>NUCLEOTIDE SEQUENCE [LARGE SCALE GENOMIC DNA]</scope>
    <source>
        <strain evidence="1 2">So0008-312</strain>
    </source>
</reference>
<accession>A0A150QLH9</accession>
<sequence length="116" mass="13025">MRTEGLDPGAPFVFRDGRVAVSIDLRAYRLTAVQKTAYRMAAQCTAVLREVHDHSLEVTLTFPPTTSERAAIETARLFFQELLDQELREKVAEETASLRTLILAHAFSRAPVPRRG</sequence>
<dbReference type="RefSeq" id="WP_061608875.1">
    <property type="nucleotide sequence ID" value="NZ_JEMA01000529.1"/>
</dbReference>
<evidence type="ECO:0008006" key="3">
    <source>
        <dbReference type="Google" id="ProtNLM"/>
    </source>
</evidence>
<dbReference type="AlphaFoldDB" id="A0A150QLH9"/>
<gene>
    <name evidence="1" type="ORF">BE15_35915</name>
</gene>
<dbReference type="Proteomes" id="UP000075260">
    <property type="component" value="Unassembled WGS sequence"/>
</dbReference>
<dbReference type="EMBL" id="JEMA01000529">
    <property type="protein sequence ID" value="KYF68803.1"/>
    <property type="molecule type" value="Genomic_DNA"/>
</dbReference>
<evidence type="ECO:0000313" key="1">
    <source>
        <dbReference type="EMBL" id="KYF68803.1"/>
    </source>
</evidence>
<proteinExistence type="predicted"/>